<evidence type="ECO:0000256" key="2">
    <source>
        <dbReference type="ARBA" id="ARBA00022980"/>
    </source>
</evidence>
<gene>
    <name evidence="7" type="ORF">A2994_02600</name>
</gene>
<evidence type="ECO:0000256" key="5">
    <source>
        <dbReference type="RuleBase" id="RU000660"/>
    </source>
</evidence>
<proteinExistence type="inferred from homology"/>
<dbReference type="SUPFAM" id="SSF64263">
    <property type="entry name" value="Prokaryotic ribosomal protein L17"/>
    <property type="match status" value="1"/>
</dbReference>
<evidence type="ECO:0000256" key="4">
    <source>
        <dbReference type="ARBA" id="ARBA00035494"/>
    </source>
</evidence>
<dbReference type="STRING" id="1798539.A2994_02600"/>
<evidence type="ECO:0000256" key="1">
    <source>
        <dbReference type="ARBA" id="ARBA00008777"/>
    </source>
</evidence>
<name>A0A1F4PP52_UNCK3</name>
<keyword evidence="2 5" id="KW-0689">Ribosomal protein</keyword>
<dbReference type="NCBIfam" id="TIGR00059">
    <property type="entry name" value="L17"/>
    <property type="match status" value="1"/>
</dbReference>
<accession>A0A1F4PP52</accession>
<dbReference type="InterPro" id="IPR000456">
    <property type="entry name" value="Ribosomal_bL17"/>
</dbReference>
<comment type="similarity">
    <text evidence="1 5">Belongs to the bacterial ribosomal protein bL17 family.</text>
</comment>
<dbReference type="Proteomes" id="UP000179010">
    <property type="component" value="Unassembled WGS sequence"/>
</dbReference>
<organism evidence="7 8">
    <name type="scientific">candidate division Kazan bacterium RIFCSPLOWO2_01_FULL_48_13</name>
    <dbReference type="NCBI Taxonomy" id="1798539"/>
    <lineage>
        <taxon>Bacteria</taxon>
        <taxon>Bacteria division Kazan-3B-28</taxon>
    </lineage>
</organism>
<dbReference type="Gene3D" id="3.90.1030.10">
    <property type="entry name" value="Ribosomal protein L17"/>
    <property type="match status" value="1"/>
</dbReference>
<evidence type="ECO:0000256" key="3">
    <source>
        <dbReference type="ARBA" id="ARBA00023274"/>
    </source>
</evidence>
<reference evidence="7 8" key="1">
    <citation type="journal article" date="2016" name="Nat. Commun.">
        <title>Thousands of microbial genomes shed light on interconnected biogeochemical processes in an aquifer system.</title>
        <authorList>
            <person name="Anantharaman K."/>
            <person name="Brown C.T."/>
            <person name="Hug L.A."/>
            <person name="Sharon I."/>
            <person name="Castelle C.J."/>
            <person name="Probst A.J."/>
            <person name="Thomas B.C."/>
            <person name="Singh A."/>
            <person name="Wilkins M.J."/>
            <person name="Karaoz U."/>
            <person name="Brodie E.L."/>
            <person name="Williams K.H."/>
            <person name="Hubbard S.S."/>
            <person name="Banfield J.F."/>
        </authorList>
    </citation>
    <scope>NUCLEOTIDE SEQUENCE [LARGE SCALE GENOMIC DNA]</scope>
</reference>
<dbReference type="GO" id="GO:0015934">
    <property type="term" value="C:large ribosomal subunit"/>
    <property type="evidence" value="ECO:0007669"/>
    <property type="project" value="TreeGrafter"/>
</dbReference>
<evidence type="ECO:0000313" key="7">
    <source>
        <dbReference type="EMBL" id="OGB85633.1"/>
    </source>
</evidence>
<dbReference type="AlphaFoldDB" id="A0A1F4PP52"/>
<sequence length="116" mass="13139">MKQVTGGKIGRVKKKRESLLTNLASSLILYEKATTTLAKAKLVLPIVERLTHRAKTPSLVTKQYLMKRLFSNQLLVKKLTKEIAPRYAKKTGGYLRIIKLSSRPGDRAKMARIEFV</sequence>
<comment type="caution">
    <text evidence="7">The sequence shown here is derived from an EMBL/GenBank/DDBJ whole genome shotgun (WGS) entry which is preliminary data.</text>
</comment>
<dbReference type="EMBL" id="METE01000001">
    <property type="protein sequence ID" value="OGB85633.1"/>
    <property type="molecule type" value="Genomic_DNA"/>
</dbReference>
<evidence type="ECO:0000313" key="8">
    <source>
        <dbReference type="Proteomes" id="UP000179010"/>
    </source>
</evidence>
<dbReference type="Pfam" id="PF01196">
    <property type="entry name" value="Ribosomal_L17"/>
    <property type="match status" value="1"/>
</dbReference>
<dbReference type="PANTHER" id="PTHR14413">
    <property type="entry name" value="RIBOSOMAL PROTEIN L17"/>
    <property type="match status" value="1"/>
</dbReference>
<evidence type="ECO:0000256" key="6">
    <source>
        <dbReference type="RuleBase" id="RU000661"/>
    </source>
</evidence>
<dbReference type="GO" id="GO:0003735">
    <property type="term" value="F:structural constituent of ribosome"/>
    <property type="evidence" value="ECO:0007669"/>
    <property type="project" value="InterPro"/>
</dbReference>
<dbReference type="GO" id="GO:0006412">
    <property type="term" value="P:translation"/>
    <property type="evidence" value="ECO:0007669"/>
    <property type="project" value="InterPro"/>
</dbReference>
<dbReference type="PANTHER" id="PTHR14413:SF16">
    <property type="entry name" value="LARGE RIBOSOMAL SUBUNIT PROTEIN BL17M"/>
    <property type="match status" value="1"/>
</dbReference>
<protein>
    <recommendedName>
        <fullName evidence="4 6">50S ribosomal protein L17</fullName>
    </recommendedName>
</protein>
<keyword evidence="3 5" id="KW-0687">Ribonucleoprotein</keyword>
<dbReference type="InterPro" id="IPR036373">
    <property type="entry name" value="Ribosomal_bL17_sf"/>
</dbReference>